<dbReference type="Pfam" id="PF05485">
    <property type="entry name" value="THAP"/>
    <property type="match status" value="1"/>
</dbReference>
<keyword evidence="6" id="KW-0175">Coiled coil</keyword>
<evidence type="ECO:0000256" key="7">
    <source>
        <dbReference type="SAM" id="MobiDB-lite"/>
    </source>
</evidence>
<dbReference type="SUPFAM" id="SSF57716">
    <property type="entry name" value="Glucocorticoid receptor-like (DNA-binding domain)"/>
    <property type="match status" value="1"/>
</dbReference>
<keyword evidence="10" id="KW-1185">Reference proteome</keyword>
<evidence type="ECO:0000313" key="10">
    <source>
        <dbReference type="Proteomes" id="UP000823561"/>
    </source>
</evidence>
<evidence type="ECO:0000313" key="9">
    <source>
        <dbReference type="EMBL" id="KAG5263793.1"/>
    </source>
</evidence>
<keyword evidence="1" id="KW-0479">Metal-binding</keyword>
<accession>A0AAV6FLP0</accession>
<dbReference type="PROSITE" id="PS50950">
    <property type="entry name" value="ZF_THAP"/>
    <property type="match status" value="1"/>
</dbReference>
<dbReference type="GO" id="GO:0008270">
    <property type="term" value="F:zinc ion binding"/>
    <property type="evidence" value="ECO:0007669"/>
    <property type="project" value="UniProtKB-KW"/>
</dbReference>
<comment type="caution">
    <text evidence="9">The sequence shown here is derived from an EMBL/GenBank/DDBJ whole genome shotgun (WGS) entry which is preliminary data.</text>
</comment>
<sequence length="305" mass="34400">MPGTRCCVKTCSGASRDCDGNRTNIQFFRFPTWKKHQGEHVSDVTRRRRIAWVAAIRRKDITFDHISQSMRVCSLHFHSGKPSYEMLENHSDWKPSLRLGHSDVLKTDEVRFQRSVRETSWTRADDVPVTPGQTVADPCESSKAPSTQVKKEDVIEVIIGETGERTNTTNVSESPETFTIEGRYGVGTWEQATVETIMSLRLLGTTVTTTQVAQTIIANLKDENDFLCEQNANLGAELKAMQWMHEQELRDLQERLEMLKQKCSCGAMSETTDTSSEAEHSDVMVAEIKTEPHDSGLDLQGNSIY</sequence>
<keyword evidence="2 5" id="KW-0863">Zinc-finger</keyword>
<evidence type="ECO:0000256" key="6">
    <source>
        <dbReference type="SAM" id="Coils"/>
    </source>
</evidence>
<keyword evidence="4 5" id="KW-0238">DNA-binding</keyword>
<dbReference type="Proteomes" id="UP000823561">
    <property type="component" value="Chromosome 21"/>
</dbReference>
<name>A0AAV6FLP0_9TELE</name>
<feature type="coiled-coil region" evidence="6">
    <location>
        <begin position="217"/>
        <end position="262"/>
    </location>
</feature>
<proteinExistence type="predicted"/>
<keyword evidence="3" id="KW-0862">Zinc</keyword>
<dbReference type="EMBL" id="JADWDJ010000021">
    <property type="protein sequence ID" value="KAG5263793.1"/>
    <property type="molecule type" value="Genomic_DNA"/>
</dbReference>
<protein>
    <recommendedName>
        <fullName evidence="8">THAP-type domain-containing protein</fullName>
    </recommendedName>
</protein>
<dbReference type="AlphaFoldDB" id="A0AAV6FLP0"/>
<evidence type="ECO:0000256" key="4">
    <source>
        <dbReference type="ARBA" id="ARBA00023125"/>
    </source>
</evidence>
<evidence type="ECO:0000256" key="1">
    <source>
        <dbReference type="ARBA" id="ARBA00022723"/>
    </source>
</evidence>
<feature type="region of interest" description="Disordered" evidence="7">
    <location>
        <begin position="125"/>
        <end position="146"/>
    </location>
</feature>
<dbReference type="InterPro" id="IPR006612">
    <property type="entry name" value="THAP_Znf"/>
</dbReference>
<organism evidence="9 10">
    <name type="scientific">Alosa alosa</name>
    <name type="common">allis shad</name>
    <dbReference type="NCBI Taxonomy" id="278164"/>
    <lineage>
        <taxon>Eukaryota</taxon>
        <taxon>Metazoa</taxon>
        <taxon>Chordata</taxon>
        <taxon>Craniata</taxon>
        <taxon>Vertebrata</taxon>
        <taxon>Euteleostomi</taxon>
        <taxon>Actinopterygii</taxon>
        <taxon>Neopterygii</taxon>
        <taxon>Teleostei</taxon>
        <taxon>Clupei</taxon>
        <taxon>Clupeiformes</taxon>
        <taxon>Clupeoidei</taxon>
        <taxon>Clupeidae</taxon>
        <taxon>Alosa</taxon>
    </lineage>
</organism>
<evidence type="ECO:0000256" key="2">
    <source>
        <dbReference type="ARBA" id="ARBA00022771"/>
    </source>
</evidence>
<gene>
    <name evidence="9" type="ORF">AALO_G00268630</name>
</gene>
<dbReference type="GO" id="GO:0003677">
    <property type="term" value="F:DNA binding"/>
    <property type="evidence" value="ECO:0007669"/>
    <property type="project" value="UniProtKB-UniRule"/>
</dbReference>
<feature type="domain" description="THAP-type" evidence="8">
    <location>
        <begin position="1"/>
        <end position="98"/>
    </location>
</feature>
<dbReference type="SMART" id="SM00980">
    <property type="entry name" value="THAP"/>
    <property type="match status" value="1"/>
</dbReference>
<evidence type="ECO:0000259" key="8">
    <source>
        <dbReference type="PROSITE" id="PS50950"/>
    </source>
</evidence>
<evidence type="ECO:0000256" key="3">
    <source>
        <dbReference type="ARBA" id="ARBA00022833"/>
    </source>
</evidence>
<reference evidence="9" key="1">
    <citation type="submission" date="2020-10" db="EMBL/GenBank/DDBJ databases">
        <title>Chromosome-scale genome assembly of the Allis shad, Alosa alosa.</title>
        <authorList>
            <person name="Margot Z."/>
            <person name="Christophe K."/>
            <person name="Cabau C."/>
            <person name="Louis A."/>
            <person name="Berthelot C."/>
            <person name="Parey E."/>
            <person name="Roest Crollius H."/>
            <person name="Montfort J."/>
            <person name="Robinson-Rechavi M."/>
            <person name="Bucao C."/>
            <person name="Bouchez O."/>
            <person name="Gislard M."/>
            <person name="Lluch J."/>
            <person name="Milhes M."/>
            <person name="Lampietro C."/>
            <person name="Lopez Roques C."/>
            <person name="Donnadieu C."/>
            <person name="Braasch I."/>
            <person name="Desvignes T."/>
            <person name="Postlethwait J."/>
            <person name="Bobe J."/>
            <person name="Guiguen Y."/>
        </authorList>
    </citation>
    <scope>NUCLEOTIDE SEQUENCE</scope>
    <source>
        <strain evidence="9">M-15738</strain>
        <tissue evidence="9">Blood</tissue>
    </source>
</reference>
<evidence type="ECO:0000256" key="5">
    <source>
        <dbReference type="PROSITE-ProRule" id="PRU00309"/>
    </source>
</evidence>